<accession>A0AAV0WR16</accession>
<evidence type="ECO:0000313" key="1">
    <source>
        <dbReference type="EMBL" id="CAI6358400.1"/>
    </source>
</evidence>
<dbReference type="AlphaFoldDB" id="A0AAV0WR16"/>
<proteinExistence type="predicted"/>
<evidence type="ECO:0000313" key="2">
    <source>
        <dbReference type="Proteomes" id="UP001160148"/>
    </source>
</evidence>
<comment type="caution">
    <text evidence="1">The sequence shown here is derived from an EMBL/GenBank/DDBJ whole genome shotgun (WGS) entry which is preliminary data.</text>
</comment>
<dbReference type="Proteomes" id="UP001160148">
    <property type="component" value="Unassembled WGS sequence"/>
</dbReference>
<protein>
    <submittedName>
        <fullName evidence="1">Uncharacterized protein</fullName>
    </submittedName>
</protein>
<keyword evidence="2" id="KW-1185">Reference proteome</keyword>
<name>A0AAV0WR16_9HEMI</name>
<organism evidence="1 2">
    <name type="scientific">Macrosiphum euphorbiae</name>
    <name type="common">potato aphid</name>
    <dbReference type="NCBI Taxonomy" id="13131"/>
    <lineage>
        <taxon>Eukaryota</taxon>
        <taxon>Metazoa</taxon>
        <taxon>Ecdysozoa</taxon>
        <taxon>Arthropoda</taxon>
        <taxon>Hexapoda</taxon>
        <taxon>Insecta</taxon>
        <taxon>Pterygota</taxon>
        <taxon>Neoptera</taxon>
        <taxon>Paraneoptera</taxon>
        <taxon>Hemiptera</taxon>
        <taxon>Sternorrhyncha</taxon>
        <taxon>Aphidomorpha</taxon>
        <taxon>Aphidoidea</taxon>
        <taxon>Aphididae</taxon>
        <taxon>Macrosiphini</taxon>
        <taxon>Macrosiphum</taxon>
    </lineage>
</organism>
<gene>
    <name evidence="1" type="ORF">MEUPH1_LOCUS13916</name>
</gene>
<sequence length="85" mass="9827">MEVEVFEEANNYDNTQIGVRAYKKLSRGHLKKKNPISVAKYTDLLKLCKSGVIPNRYHSEYTSLKRNEIVEDTLQETDEEDCSSD</sequence>
<dbReference type="EMBL" id="CARXXK010000002">
    <property type="protein sequence ID" value="CAI6358400.1"/>
    <property type="molecule type" value="Genomic_DNA"/>
</dbReference>
<reference evidence="1 2" key="1">
    <citation type="submission" date="2023-01" db="EMBL/GenBank/DDBJ databases">
        <authorList>
            <person name="Whitehead M."/>
        </authorList>
    </citation>
    <scope>NUCLEOTIDE SEQUENCE [LARGE SCALE GENOMIC DNA]</scope>
</reference>